<dbReference type="GO" id="GO:0000155">
    <property type="term" value="F:phosphorelay sensor kinase activity"/>
    <property type="evidence" value="ECO:0007669"/>
    <property type="project" value="InterPro"/>
</dbReference>
<evidence type="ECO:0000256" key="9">
    <source>
        <dbReference type="SAM" id="Phobius"/>
    </source>
</evidence>
<keyword evidence="5" id="KW-0547">Nucleotide-binding</keyword>
<dbReference type="EC" id="2.7.13.3" evidence="2"/>
<dbReference type="InterPro" id="IPR050482">
    <property type="entry name" value="Sensor_HK_TwoCompSys"/>
</dbReference>
<evidence type="ECO:0000313" key="11">
    <source>
        <dbReference type="EMBL" id="ANW00332.1"/>
    </source>
</evidence>
<keyword evidence="9" id="KW-1133">Transmembrane helix</keyword>
<reference evidence="11 12" key="1">
    <citation type="submission" date="2016-07" db="EMBL/GenBank/DDBJ databases">
        <title>Complete genome sequence of Bradyrhizobium icense LMTR 13T, a potential inoculant strain isolated from lima bean (Phaseolus lunatus) in Peru.</title>
        <authorList>
            <person name="Ormeno-Orrillo E."/>
            <person name="Duran D."/>
            <person name="Rogel M.A."/>
            <person name="Rey L."/>
            <person name="Imperial J."/>
            <person name="Ruiz-Argueso T."/>
            <person name="Martinez-Romero E."/>
        </authorList>
    </citation>
    <scope>NUCLEOTIDE SEQUENCE [LARGE SCALE GENOMIC DNA]</scope>
    <source>
        <strain evidence="11 12">LMTR 13</strain>
    </source>
</reference>
<dbReference type="KEGG" id="bic:LMTR13_09280"/>
<dbReference type="InterPro" id="IPR000014">
    <property type="entry name" value="PAS"/>
</dbReference>
<proteinExistence type="predicted"/>
<gene>
    <name evidence="11" type="ORF">LMTR13_09280</name>
</gene>
<evidence type="ECO:0000256" key="4">
    <source>
        <dbReference type="ARBA" id="ARBA00022679"/>
    </source>
</evidence>
<evidence type="ECO:0000256" key="1">
    <source>
        <dbReference type="ARBA" id="ARBA00000085"/>
    </source>
</evidence>
<dbReference type="Gene3D" id="3.30.565.10">
    <property type="entry name" value="Histidine kinase-like ATPase, C-terminal domain"/>
    <property type="match status" value="1"/>
</dbReference>
<keyword evidence="7" id="KW-0067">ATP-binding</keyword>
<dbReference type="InterPro" id="IPR011712">
    <property type="entry name" value="Sig_transdc_His_kin_sub3_dim/P"/>
</dbReference>
<dbReference type="Gene3D" id="3.30.450.20">
    <property type="entry name" value="PAS domain"/>
    <property type="match status" value="2"/>
</dbReference>
<dbReference type="GO" id="GO:0005524">
    <property type="term" value="F:ATP binding"/>
    <property type="evidence" value="ECO:0007669"/>
    <property type="project" value="UniProtKB-KW"/>
</dbReference>
<feature type="transmembrane region" description="Helical" evidence="9">
    <location>
        <begin position="288"/>
        <end position="308"/>
    </location>
</feature>
<dbReference type="STRING" id="1274631.LMTR13_09280"/>
<keyword evidence="8" id="KW-0902">Two-component regulatory system</keyword>
<organism evidence="11 12">
    <name type="scientific">Bradyrhizobium icense</name>
    <dbReference type="NCBI Taxonomy" id="1274631"/>
    <lineage>
        <taxon>Bacteria</taxon>
        <taxon>Pseudomonadati</taxon>
        <taxon>Pseudomonadota</taxon>
        <taxon>Alphaproteobacteria</taxon>
        <taxon>Hyphomicrobiales</taxon>
        <taxon>Nitrobacteraceae</taxon>
        <taxon>Bradyrhizobium</taxon>
    </lineage>
</organism>
<dbReference type="Gene3D" id="1.20.5.1930">
    <property type="match status" value="1"/>
</dbReference>
<dbReference type="InterPro" id="IPR035965">
    <property type="entry name" value="PAS-like_dom_sf"/>
</dbReference>
<dbReference type="InterPro" id="IPR036890">
    <property type="entry name" value="HATPase_C_sf"/>
</dbReference>
<dbReference type="CDD" id="cd16917">
    <property type="entry name" value="HATPase_UhpB-NarQ-NarX-like"/>
    <property type="match status" value="1"/>
</dbReference>
<dbReference type="AlphaFoldDB" id="A0A1B1UC41"/>
<feature type="domain" description="Histidine kinase" evidence="10">
    <location>
        <begin position="477"/>
        <end position="681"/>
    </location>
</feature>
<dbReference type="OrthoDB" id="9778496at2"/>
<name>A0A1B1UC41_9BRAD</name>
<dbReference type="PANTHER" id="PTHR24421">
    <property type="entry name" value="NITRATE/NITRITE SENSOR PROTEIN NARX-RELATED"/>
    <property type="match status" value="1"/>
</dbReference>
<evidence type="ECO:0000256" key="3">
    <source>
        <dbReference type="ARBA" id="ARBA00022553"/>
    </source>
</evidence>
<dbReference type="CDD" id="cd00130">
    <property type="entry name" value="PAS"/>
    <property type="match status" value="1"/>
</dbReference>
<sequence>MPGALFAMTQTTSRMARRSLILLVMAGAIPLLVFAGWVAFLNARQDRNAARLAAFETLDRVATRVTSELGTQIEVAETLAASAALDQPDLQMFYREAKRLKDARPLWETIELVDTEGRQVLNLLRPMGAELGATADRENFNKVLQTHKAAIGGIGPLGPISGKRLIALRAPVERDGSINFVLTVALVPDAVSQILRNAGAPKGWVGVVADAKGNIVARTIKEQFELGRPASESVREAIKRAPEGAYVGRTLEGVEVDTVYRSLPGTGGWSVHLGIPTESLNAPVRRSAFLMAGGGAVSLALAIALVWLTGLDIAQRRREQEAKAAIALGLSEERRMLAVEAADLGVFNWNLNNGNVLVSHRAQILLNLPPYPSEQQDRIYPADLFLEGIHPADRQFVAEALKGSVRERPTAIEFRTRDVDGAIRWRRATGRPSQVNPLMQDIVFGVVMDIDATKQAEIERVQLLRRLSVAEENERRRIARELHDQIGQSVTGLMLGLKNLEHTINRDASDSRVDRIHWLQTLANGIGRDIHRVAADLRPTALDDLGLQDALRALCSEWSSRFHIQTDLHFRGNSTPLPSDVEIAIYRAIQEALTNVLKHAKAQSVSLVIDQRLSELRVVIEDDGAGFPSEIPAPIESEKRTFGRLGLSGMRERLSLIGGTLVIESEPESGTTLFISVPLGAAMEL</sequence>
<dbReference type="Proteomes" id="UP000092839">
    <property type="component" value="Chromosome"/>
</dbReference>
<evidence type="ECO:0000256" key="7">
    <source>
        <dbReference type="ARBA" id="ARBA00022840"/>
    </source>
</evidence>
<dbReference type="GO" id="GO:0046983">
    <property type="term" value="F:protein dimerization activity"/>
    <property type="evidence" value="ECO:0007669"/>
    <property type="project" value="InterPro"/>
</dbReference>
<dbReference type="Pfam" id="PF02518">
    <property type="entry name" value="HATPase_c"/>
    <property type="match status" value="1"/>
</dbReference>
<dbReference type="CDD" id="cd18773">
    <property type="entry name" value="PDC1_HK_sensor"/>
    <property type="match status" value="1"/>
</dbReference>
<keyword evidence="9" id="KW-0812">Transmembrane</keyword>
<accession>A0A1B1UC41</accession>
<dbReference type="Pfam" id="PF07730">
    <property type="entry name" value="HisKA_3"/>
    <property type="match status" value="1"/>
</dbReference>
<evidence type="ECO:0000313" key="12">
    <source>
        <dbReference type="Proteomes" id="UP000092839"/>
    </source>
</evidence>
<evidence type="ECO:0000256" key="6">
    <source>
        <dbReference type="ARBA" id="ARBA00022777"/>
    </source>
</evidence>
<dbReference type="SUPFAM" id="SSF55874">
    <property type="entry name" value="ATPase domain of HSP90 chaperone/DNA topoisomerase II/histidine kinase"/>
    <property type="match status" value="1"/>
</dbReference>
<evidence type="ECO:0000256" key="2">
    <source>
        <dbReference type="ARBA" id="ARBA00012438"/>
    </source>
</evidence>
<dbReference type="CDD" id="cd18774">
    <property type="entry name" value="PDC2_HK_sensor"/>
    <property type="match status" value="1"/>
</dbReference>
<comment type="catalytic activity">
    <reaction evidence="1">
        <text>ATP + protein L-histidine = ADP + protein N-phospho-L-histidine.</text>
        <dbReference type="EC" id="2.7.13.3"/>
    </reaction>
</comment>
<keyword evidence="12" id="KW-1185">Reference proteome</keyword>
<evidence type="ECO:0000256" key="5">
    <source>
        <dbReference type="ARBA" id="ARBA00022741"/>
    </source>
</evidence>
<keyword evidence="9" id="KW-0472">Membrane</keyword>
<dbReference type="InterPro" id="IPR005467">
    <property type="entry name" value="His_kinase_dom"/>
</dbReference>
<keyword evidence="4" id="KW-0808">Transferase</keyword>
<dbReference type="SMART" id="SM00387">
    <property type="entry name" value="HATPase_c"/>
    <property type="match status" value="1"/>
</dbReference>
<dbReference type="GO" id="GO:0016020">
    <property type="term" value="C:membrane"/>
    <property type="evidence" value="ECO:0007669"/>
    <property type="project" value="InterPro"/>
</dbReference>
<protein>
    <recommendedName>
        <fullName evidence="2">histidine kinase</fullName>
        <ecNumber evidence="2">2.7.13.3</ecNumber>
    </recommendedName>
</protein>
<keyword evidence="3" id="KW-0597">Phosphoprotein</keyword>
<dbReference type="PROSITE" id="PS50109">
    <property type="entry name" value="HIS_KIN"/>
    <property type="match status" value="1"/>
</dbReference>
<feature type="transmembrane region" description="Helical" evidence="9">
    <location>
        <begin position="20"/>
        <end position="40"/>
    </location>
</feature>
<evidence type="ECO:0000256" key="8">
    <source>
        <dbReference type="ARBA" id="ARBA00023012"/>
    </source>
</evidence>
<dbReference type="InterPro" id="IPR003594">
    <property type="entry name" value="HATPase_dom"/>
</dbReference>
<keyword evidence="6 11" id="KW-0418">Kinase</keyword>
<dbReference type="PANTHER" id="PTHR24421:SF10">
    <property type="entry name" value="NITRATE_NITRITE SENSOR PROTEIN NARQ"/>
    <property type="match status" value="1"/>
</dbReference>
<dbReference type="SUPFAM" id="SSF55785">
    <property type="entry name" value="PYP-like sensor domain (PAS domain)"/>
    <property type="match status" value="1"/>
</dbReference>
<evidence type="ECO:0000259" key="10">
    <source>
        <dbReference type="PROSITE" id="PS50109"/>
    </source>
</evidence>
<dbReference type="EMBL" id="CP016428">
    <property type="protein sequence ID" value="ANW00332.1"/>
    <property type="molecule type" value="Genomic_DNA"/>
</dbReference>